<reference evidence="1" key="2">
    <citation type="journal article" date="2015" name="Data Brief">
        <title>Shoot transcriptome of the giant reed, Arundo donax.</title>
        <authorList>
            <person name="Barrero R.A."/>
            <person name="Guerrero F.D."/>
            <person name="Moolhuijzen P."/>
            <person name="Goolsby J.A."/>
            <person name="Tidwell J."/>
            <person name="Bellgard S.E."/>
            <person name="Bellgard M.I."/>
        </authorList>
    </citation>
    <scope>NUCLEOTIDE SEQUENCE</scope>
    <source>
        <tissue evidence="1">Shoot tissue taken approximately 20 cm above the soil surface</tissue>
    </source>
</reference>
<accession>A0A0A9B7F9</accession>
<reference evidence="1" key="1">
    <citation type="submission" date="2014-09" db="EMBL/GenBank/DDBJ databases">
        <authorList>
            <person name="Magalhaes I.L.F."/>
            <person name="Oliveira U."/>
            <person name="Santos F.R."/>
            <person name="Vidigal T.H.D.A."/>
            <person name="Brescovit A.D."/>
            <person name="Santos A.J."/>
        </authorList>
    </citation>
    <scope>NUCLEOTIDE SEQUENCE</scope>
    <source>
        <tissue evidence="1">Shoot tissue taken approximately 20 cm above the soil surface</tissue>
    </source>
</reference>
<sequence length="15" mass="1754">MLFKAPFVCTVEKLK</sequence>
<proteinExistence type="predicted"/>
<name>A0A0A9B7F9_ARUDO</name>
<organism evidence="1">
    <name type="scientific">Arundo donax</name>
    <name type="common">Giant reed</name>
    <name type="synonym">Donax arundinaceus</name>
    <dbReference type="NCBI Taxonomy" id="35708"/>
    <lineage>
        <taxon>Eukaryota</taxon>
        <taxon>Viridiplantae</taxon>
        <taxon>Streptophyta</taxon>
        <taxon>Embryophyta</taxon>
        <taxon>Tracheophyta</taxon>
        <taxon>Spermatophyta</taxon>
        <taxon>Magnoliopsida</taxon>
        <taxon>Liliopsida</taxon>
        <taxon>Poales</taxon>
        <taxon>Poaceae</taxon>
        <taxon>PACMAD clade</taxon>
        <taxon>Arundinoideae</taxon>
        <taxon>Arundineae</taxon>
        <taxon>Arundo</taxon>
    </lineage>
</organism>
<protein>
    <submittedName>
        <fullName evidence="1">Uncharacterized protein</fullName>
    </submittedName>
</protein>
<dbReference type="EMBL" id="GBRH01239812">
    <property type="protein sequence ID" value="JAD58083.1"/>
    <property type="molecule type" value="Transcribed_RNA"/>
</dbReference>
<evidence type="ECO:0000313" key="1">
    <source>
        <dbReference type="EMBL" id="JAD58083.1"/>
    </source>
</evidence>